<accession>A0A366X3U7</accession>
<evidence type="ECO:0000313" key="2">
    <source>
        <dbReference type="Proteomes" id="UP000252706"/>
    </source>
</evidence>
<dbReference type="Proteomes" id="UP000252706">
    <property type="component" value="Unassembled WGS sequence"/>
</dbReference>
<protein>
    <submittedName>
        <fullName evidence="1">Uncharacterized protein</fullName>
    </submittedName>
</protein>
<evidence type="ECO:0000313" key="1">
    <source>
        <dbReference type="EMBL" id="RBW57335.1"/>
    </source>
</evidence>
<reference evidence="1 2" key="1">
    <citation type="submission" date="2018-07" db="EMBL/GenBank/DDBJ databases">
        <title>Modular assembly of carbohydrate-degrading microbial communities in the ocean.</title>
        <authorList>
            <person name="Enke T.N."/>
            <person name="Datta M.S."/>
            <person name="Schwartzman J.A."/>
            <person name="Cermak N."/>
            <person name="Schmitz D.A."/>
            <person name="Barrere J."/>
            <person name="Cordero O.X."/>
        </authorList>
    </citation>
    <scope>NUCLEOTIDE SEQUENCE [LARGE SCALE GENOMIC DNA]</scope>
    <source>
        <strain evidence="1 2">C3M10</strain>
    </source>
</reference>
<sequence length="115" mass="12967">MSARWHILRTEGSLTLCRQLPPRFDVTAHTELPLADSAKVAHQIRQDMWRAVQKVRGFSPVVTVTQQGDTLHVVAGGRVNGAVPDTLSAKILSVLENPEKRARWVRHAQRRTRTQ</sequence>
<organism evidence="1 2">
    <name type="scientific">Phaeobacter gallaeciensis</name>
    <dbReference type="NCBI Taxonomy" id="60890"/>
    <lineage>
        <taxon>Bacteria</taxon>
        <taxon>Pseudomonadati</taxon>
        <taxon>Pseudomonadota</taxon>
        <taxon>Alphaproteobacteria</taxon>
        <taxon>Rhodobacterales</taxon>
        <taxon>Roseobacteraceae</taxon>
        <taxon>Phaeobacter</taxon>
    </lineage>
</organism>
<dbReference type="RefSeq" id="WP_113822958.1">
    <property type="nucleotide sequence ID" value="NZ_QOCE01000020.1"/>
</dbReference>
<proteinExistence type="predicted"/>
<dbReference type="OrthoDB" id="7658483at2"/>
<name>A0A366X3U7_9RHOB</name>
<dbReference type="AlphaFoldDB" id="A0A366X3U7"/>
<comment type="caution">
    <text evidence="1">The sequence shown here is derived from an EMBL/GenBank/DDBJ whole genome shotgun (WGS) entry which is preliminary data.</text>
</comment>
<dbReference type="EMBL" id="QOCE01000020">
    <property type="protein sequence ID" value="RBW57335.1"/>
    <property type="molecule type" value="Genomic_DNA"/>
</dbReference>
<gene>
    <name evidence="1" type="ORF">DS909_08155</name>
</gene>